<keyword evidence="4" id="KW-0804">Transcription</keyword>
<keyword evidence="2" id="KW-0805">Transcription regulation</keyword>
<sequence length="316" mass="35335">MPGVREKRALPVNTFIAGVIMIRLDDLGIFVRSAALGSFTAAAREADLLPGQAAEAVKRLERELDVRLFARTTRSLRLTAEGEQYLPSALIALEALRHGRDNLRQESAQLSGTLQVAAPSDLGRNVLLPWLTAFRREHPQLNLRFFLSDQIADLFRDPVDIAIRYGLNADANYVALPLAPWNRKVLVASPEYLAREGTVQAPEDLLEHQCLLYMQQGRVYDKWQLGTQTVQVRGALLCDDADIARRWAVGGEGITYKSWLDVSDDVLAGRLVVLLQDYPGPTMPLSLVCPHRKQLSPAVRHLHAWLSSRFAELERD</sequence>
<dbReference type="Pfam" id="PF00126">
    <property type="entry name" value="HTH_1"/>
    <property type="match status" value="1"/>
</dbReference>
<dbReference type="Proteomes" id="UP000005268">
    <property type="component" value="Chromosome"/>
</dbReference>
<dbReference type="AlphaFoldDB" id="I3V3H1"/>
<evidence type="ECO:0000259" key="5">
    <source>
        <dbReference type="PROSITE" id="PS50931"/>
    </source>
</evidence>
<feature type="domain" description="HTH lysR-type" evidence="5">
    <location>
        <begin position="22"/>
        <end position="79"/>
    </location>
</feature>
<dbReference type="Pfam" id="PF03466">
    <property type="entry name" value="LysR_substrate"/>
    <property type="match status" value="1"/>
</dbReference>
<dbReference type="InterPro" id="IPR058163">
    <property type="entry name" value="LysR-type_TF_proteobact-type"/>
</dbReference>
<evidence type="ECO:0000256" key="1">
    <source>
        <dbReference type="ARBA" id="ARBA00009437"/>
    </source>
</evidence>
<dbReference type="FunFam" id="3.40.190.290:FF:000001">
    <property type="entry name" value="Transcriptional regulator, LysR family"/>
    <property type="match status" value="1"/>
</dbReference>
<dbReference type="Gene3D" id="3.40.190.290">
    <property type="match status" value="1"/>
</dbReference>
<dbReference type="GO" id="GO:0043565">
    <property type="term" value="F:sequence-specific DNA binding"/>
    <property type="evidence" value="ECO:0007669"/>
    <property type="project" value="TreeGrafter"/>
</dbReference>
<dbReference type="PANTHER" id="PTHR30537:SF21">
    <property type="entry name" value="HTH-TYPE TRANSCRIPTIONAL REGULATOR SINR-RELATED"/>
    <property type="match status" value="1"/>
</dbReference>
<dbReference type="InterPro" id="IPR036388">
    <property type="entry name" value="WH-like_DNA-bd_sf"/>
</dbReference>
<evidence type="ECO:0000256" key="3">
    <source>
        <dbReference type="ARBA" id="ARBA00023125"/>
    </source>
</evidence>
<comment type="similarity">
    <text evidence="1">Belongs to the LysR transcriptional regulatory family.</text>
</comment>
<proteinExistence type="inferred from homology"/>
<gene>
    <name evidence="6" type="ORF">YSA_10175</name>
</gene>
<dbReference type="Gene3D" id="1.10.10.10">
    <property type="entry name" value="Winged helix-like DNA-binding domain superfamily/Winged helix DNA-binding domain"/>
    <property type="match status" value="1"/>
</dbReference>
<evidence type="ECO:0000313" key="7">
    <source>
        <dbReference type="Proteomes" id="UP000005268"/>
    </source>
</evidence>
<keyword evidence="3" id="KW-0238">DNA-binding</keyword>
<dbReference type="GO" id="GO:0006351">
    <property type="term" value="P:DNA-templated transcription"/>
    <property type="evidence" value="ECO:0007669"/>
    <property type="project" value="TreeGrafter"/>
</dbReference>
<dbReference type="InterPro" id="IPR036390">
    <property type="entry name" value="WH_DNA-bd_sf"/>
</dbReference>
<dbReference type="EMBL" id="CP003588">
    <property type="protein sequence ID" value="AFK72292.1"/>
    <property type="molecule type" value="Genomic_DNA"/>
</dbReference>
<evidence type="ECO:0000256" key="4">
    <source>
        <dbReference type="ARBA" id="ARBA00023163"/>
    </source>
</evidence>
<name>I3V3H1_PSEPU</name>
<reference evidence="6 7" key="1">
    <citation type="journal article" date="2012" name="J. Bacteriol.">
        <title>Complete Genome Sequence of the Naphthalene-Degrading Pseudomonas putida Strain ND6.</title>
        <authorList>
            <person name="Li S."/>
            <person name="Zhao H."/>
            <person name="Li Y."/>
            <person name="Niu S."/>
            <person name="Cai B."/>
        </authorList>
    </citation>
    <scope>NUCLEOTIDE SEQUENCE [LARGE SCALE GENOMIC DNA]</scope>
    <source>
        <strain evidence="6 7">ND6</strain>
    </source>
</reference>
<evidence type="ECO:0000256" key="2">
    <source>
        <dbReference type="ARBA" id="ARBA00023015"/>
    </source>
</evidence>
<organism evidence="6 7">
    <name type="scientific">Pseudomonas putida ND6</name>
    <dbReference type="NCBI Taxonomy" id="231023"/>
    <lineage>
        <taxon>Bacteria</taxon>
        <taxon>Pseudomonadati</taxon>
        <taxon>Pseudomonadota</taxon>
        <taxon>Gammaproteobacteria</taxon>
        <taxon>Pseudomonadales</taxon>
        <taxon>Pseudomonadaceae</taxon>
        <taxon>Pseudomonas</taxon>
    </lineage>
</organism>
<protein>
    <submittedName>
        <fullName evidence="6">LysR family transcriptional regulator</fullName>
    </submittedName>
</protein>
<dbReference type="GO" id="GO:0003700">
    <property type="term" value="F:DNA-binding transcription factor activity"/>
    <property type="evidence" value="ECO:0007669"/>
    <property type="project" value="InterPro"/>
</dbReference>
<evidence type="ECO:0000313" key="6">
    <source>
        <dbReference type="EMBL" id="AFK72292.1"/>
    </source>
</evidence>
<dbReference type="SUPFAM" id="SSF53850">
    <property type="entry name" value="Periplasmic binding protein-like II"/>
    <property type="match status" value="1"/>
</dbReference>
<dbReference type="KEGG" id="ppi:YSA_10175"/>
<accession>I3V3H1</accession>
<dbReference type="HOGENOM" id="CLU_039613_16_4_6"/>
<dbReference type="CDD" id="cd08422">
    <property type="entry name" value="PBP2_CrgA_like"/>
    <property type="match status" value="1"/>
</dbReference>
<dbReference type="InterPro" id="IPR000847">
    <property type="entry name" value="LysR_HTH_N"/>
</dbReference>
<dbReference type="InterPro" id="IPR005119">
    <property type="entry name" value="LysR_subst-bd"/>
</dbReference>
<dbReference type="PATRIC" id="fig|231023.4.peg.4892"/>
<dbReference type="SUPFAM" id="SSF46785">
    <property type="entry name" value="Winged helix' DNA-binding domain"/>
    <property type="match status" value="1"/>
</dbReference>
<dbReference type="PROSITE" id="PS50931">
    <property type="entry name" value="HTH_LYSR"/>
    <property type="match status" value="1"/>
</dbReference>
<dbReference type="PANTHER" id="PTHR30537">
    <property type="entry name" value="HTH-TYPE TRANSCRIPTIONAL REGULATOR"/>
    <property type="match status" value="1"/>
</dbReference>